<proteinExistence type="predicted"/>
<reference evidence="2 3" key="1">
    <citation type="submission" date="2017-09" db="EMBL/GenBank/DDBJ databases">
        <title>Biodiversity and function of Thalassospira species in the particle-attached aromatic-hydrocarbon-degrading consortia from the surface seawater of the China South Sea.</title>
        <authorList>
            <person name="Dong C."/>
            <person name="Lai Q."/>
            <person name="Shao Z."/>
        </authorList>
    </citation>
    <scope>NUCLEOTIDE SEQUENCE [LARGE SCALE GENOMIC DNA]</scope>
    <source>
        <strain evidence="2 3">139Z-12</strain>
    </source>
</reference>
<keyword evidence="1" id="KW-1133">Transmembrane helix</keyword>
<dbReference type="AlphaFoldDB" id="A0A2N3LBZ8"/>
<keyword evidence="1" id="KW-0812">Transmembrane</keyword>
<dbReference type="EMBL" id="NXGX01000001">
    <property type="protein sequence ID" value="PKR60365.1"/>
    <property type="molecule type" value="Genomic_DNA"/>
</dbReference>
<evidence type="ECO:0000313" key="2">
    <source>
        <dbReference type="EMBL" id="PKR60365.1"/>
    </source>
</evidence>
<dbReference type="RefSeq" id="WP_133125040.1">
    <property type="nucleotide sequence ID" value="NZ_NXGX01000001.1"/>
</dbReference>
<feature type="transmembrane region" description="Helical" evidence="1">
    <location>
        <begin position="100"/>
        <end position="120"/>
    </location>
</feature>
<comment type="caution">
    <text evidence="2">The sequence shown here is derived from an EMBL/GenBank/DDBJ whole genome shotgun (WGS) entry which is preliminary data.</text>
</comment>
<feature type="transmembrane region" description="Helical" evidence="1">
    <location>
        <begin position="73"/>
        <end position="94"/>
    </location>
</feature>
<accession>A0A2N3LBZ8</accession>
<keyword evidence="1" id="KW-0472">Membrane</keyword>
<evidence type="ECO:0000256" key="1">
    <source>
        <dbReference type="SAM" id="Phobius"/>
    </source>
</evidence>
<protein>
    <submittedName>
        <fullName evidence="2">Uncharacterized protein</fullName>
    </submittedName>
</protein>
<gene>
    <name evidence="2" type="ORF">COO92_03195</name>
</gene>
<evidence type="ECO:0000313" key="3">
    <source>
        <dbReference type="Proteomes" id="UP000233332"/>
    </source>
</evidence>
<feature type="transmembrane region" description="Helical" evidence="1">
    <location>
        <begin position="12"/>
        <end position="32"/>
    </location>
</feature>
<dbReference type="Proteomes" id="UP000233332">
    <property type="component" value="Unassembled WGS sequence"/>
</dbReference>
<name>A0A2N3LBZ8_9PROT</name>
<sequence length="134" mass="13828">MSVASSAKLLKTVLVLDAATCLAFGVLLTLGADLLGEWFGLPSDLLLIAGVILFPCAVLMYVTGRQATPSPALVWLIIIGNVGWVIASIAVLLLPAMSPSLLGFGFVIVQALAVCLLAGLEYRMLASTGKLATA</sequence>
<keyword evidence="3" id="KW-1185">Reference proteome</keyword>
<feature type="transmembrane region" description="Helical" evidence="1">
    <location>
        <begin position="38"/>
        <end position="61"/>
    </location>
</feature>
<organism evidence="2 3">
    <name type="scientific">Thalassospira lohafexi</name>
    <dbReference type="NCBI Taxonomy" id="744227"/>
    <lineage>
        <taxon>Bacteria</taxon>
        <taxon>Pseudomonadati</taxon>
        <taxon>Pseudomonadota</taxon>
        <taxon>Alphaproteobacteria</taxon>
        <taxon>Rhodospirillales</taxon>
        <taxon>Thalassospiraceae</taxon>
        <taxon>Thalassospira</taxon>
    </lineage>
</organism>